<accession>A0ABQ0ZB35</accession>
<dbReference type="EMBL" id="BLAJ01000010">
    <property type="protein sequence ID" value="GES52771.1"/>
    <property type="molecule type" value="Genomic_DNA"/>
</dbReference>
<protein>
    <submittedName>
        <fullName evidence="2">Uncharacterized protein</fullName>
    </submittedName>
</protein>
<evidence type="ECO:0000313" key="3">
    <source>
        <dbReference type="Proteomes" id="UP000390335"/>
    </source>
</evidence>
<evidence type="ECO:0000313" key="2">
    <source>
        <dbReference type="EMBL" id="GES52771.1"/>
    </source>
</evidence>
<keyword evidence="3" id="KW-1185">Reference proteome</keyword>
<feature type="region of interest" description="Disordered" evidence="1">
    <location>
        <begin position="37"/>
        <end position="61"/>
    </location>
</feature>
<evidence type="ECO:0000256" key="1">
    <source>
        <dbReference type="SAM" id="MobiDB-lite"/>
    </source>
</evidence>
<feature type="compositionally biased region" description="Polar residues" evidence="1">
    <location>
        <begin position="44"/>
        <end position="61"/>
    </location>
</feature>
<name>A0ABQ0ZB35_9HYPH</name>
<dbReference type="Proteomes" id="UP000390335">
    <property type="component" value="Unassembled WGS sequence"/>
</dbReference>
<sequence>MDAMNKVVLEHYPASRLPDDIRGDLPKEALVRVVVEAEEKSSTDSRSPFASLSPKSAQSANLKALLRDRRAHPDRYAGTATTEEIVARIRELRDEWDDR</sequence>
<gene>
    <name evidence="2" type="ORF">RsS93_53850</name>
</gene>
<proteinExistence type="predicted"/>
<reference evidence="2 3" key="1">
    <citation type="journal article" date="2020" name="Genome Biol. Evol.">
        <title>Rhizobium dioscoreae sp. nov., a plant growth-promoting bacterium isolated from yam (Dioscorea species).</title>
        <authorList>
            <person name="Ouyabe M."/>
            <person name="Tanaka N."/>
            <person name="Shiwa Y."/>
            <person name="Fujita N."/>
            <person name="Kikuno H."/>
            <person name="Babil P."/>
            <person name="Shiwachi H."/>
        </authorList>
    </citation>
    <scope>NUCLEOTIDE SEQUENCE [LARGE SCALE GENOMIC DNA]</scope>
    <source>
        <strain evidence="2 3">S-93</strain>
    </source>
</reference>
<organism evidence="2 3">
    <name type="scientific">Rhizobium dioscoreae</name>
    <dbReference type="NCBI Taxonomy" id="2653122"/>
    <lineage>
        <taxon>Bacteria</taxon>
        <taxon>Pseudomonadati</taxon>
        <taxon>Pseudomonadota</taxon>
        <taxon>Alphaproteobacteria</taxon>
        <taxon>Hyphomicrobiales</taxon>
        <taxon>Rhizobiaceae</taxon>
        <taxon>Rhizobium/Agrobacterium group</taxon>
        <taxon>Rhizobium</taxon>
    </lineage>
</organism>
<comment type="caution">
    <text evidence="2">The sequence shown here is derived from an EMBL/GenBank/DDBJ whole genome shotgun (WGS) entry which is preliminary data.</text>
</comment>